<feature type="coiled-coil region" evidence="2">
    <location>
        <begin position="74"/>
        <end position="115"/>
    </location>
</feature>
<dbReference type="SMART" id="SM00422">
    <property type="entry name" value="HTH_MERR"/>
    <property type="match status" value="1"/>
</dbReference>
<sequence length="130" mass="14960">MNIKKVSEITGVSADTIRYYERIGLIPPVSRNESGIRNFSEQDVNVLEFIRFFRGAGVSVESLIDYIGLVVQGDQTIEARLAILQNEKEDLQARIDGLQKALDRLNHKIDNYRNKVVPREHELFDKENEE</sequence>
<dbReference type="PROSITE" id="PS50937">
    <property type="entry name" value="HTH_MERR_2"/>
    <property type="match status" value="1"/>
</dbReference>
<evidence type="ECO:0000256" key="1">
    <source>
        <dbReference type="ARBA" id="ARBA00023125"/>
    </source>
</evidence>
<dbReference type="CDD" id="cd01109">
    <property type="entry name" value="HTH_YyaN"/>
    <property type="match status" value="1"/>
</dbReference>
<comment type="caution">
    <text evidence="4">The sequence shown here is derived from an EMBL/GenBank/DDBJ whole genome shotgun (WGS) entry which is preliminary data.</text>
</comment>
<dbReference type="PRINTS" id="PR00040">
    <property type="entry name" value="HTHMERR"/>
</dbReference>
<organism evidence="4 5">
    <name type="scientific">Streptococcus bovimastitidis</name>
    <dbReference type="NCBI Taxonomy" id="1856638"/>
    <lineage>
        <taxon>Bacteria</taxon>
        <taxon>Bacillati</taxon>
        <taxon>Bacillota</taxon>
        <taxon>Bacilli</taxon>
        <taxon>Lactobacillales</taxon>
        <taxon>Streptococcaceae</taxon>
        <taxon>Streptococcus</taxon>
    </lineage>
</organism>
<feature type="domain" description="HTH merR-type" evidence="3">
    <location>
        <begin position="1"/>
        <end position="69"/>
    </location>
</feature>
<dbReference type="STRING" id="1856638.A9Q68_01780"/>
<dbReference type="EMBL" id="LZDD01000001">
    <property type="protein sequence ID" value="OJF72300.1"/>
    <property type="molecule type" value="Genomic_DNA"/>
</dbReference>
<protein>
    <submittedName>
        <fullName evidence="4">MerR family transcriptional regulator</fullName>
    </submittedName>
</protein>
<dbReference type="AlphaFoldDB" id="A0A1L8MNF3"/>
<dbReference type="PANTHER" id="PTHR30204:SF98">
    <property type="entry name" value="HTH-TYPE TRANSCRIPTIONAL REGULATOR ADHR"/>
    <property type="match status" value="1"/>
</dbReference>
<accession>A0A1L8MNF3</accession>
<dbReference type="Proteomes" id="UP000182015">
    <property type="component" value="Unassembled WGS sequence"/>
</dbReference>
<dbReference type="NCBIfam" id="NF041849">
    <property type="entry name" value="trans_regNmlR"/>
    <property type="match status" value="1"/>
</dbReference>
<dbReference type="RefSeq" id="WP_071792955.1">
    <property type="nucleotide sequence ID" value="NZ_LZDD01000001.1"/>
</dbReference>
<keyword evidence="1" id="KW-0238">DNA-binding</keyword>
<dbReference type="PANTHER" id="PTHR30204">
    <property type="entry name" value="REDOX-CYCLING DRUG-SENSING TRANSCRIPTIONAL ACTIVATOR SOXR"/>
    <property type="match status" value="1"/>
</dbReference>
<dbReference type="SUPFAM" id="SSF46955">
    <property type="entry name" value="Putative DNA-binding domain"/>
    <property type="match status" value="1"/>
</dbReference>
<dbReference type="Gene3D" id="1.10.1660.10">
    <property type="match status" value="1"/>
</dbReference>
<dbReference type="InterPro" id="IPR009061">
    <property type="entry name" value="DNA-bd_dom_put_sf"/>
</dbReference>
<proteinExistence type="predicted"/>
<keyword evidence="2" id="KW-0175">Coiled coil</keyword>
<dbReference type="Pfam" id="PF13411">
    <property type="entry name" value="MerR_1"/>
    <property type="match status" value="1"/>
</dbReference>
<dbReference type="GO" id="GO:0003677">
    <property type="term" value="F:DNA binding"/>
    <property type="evidence" value="ECO:0007669"/>
    <property type="project" value="UniProtKB-KW"/>
</dbReference>
<keyword evidence="5" id="KW-1185">Reference proteome</keyword>
<evidence type="ECO:0000259" key="3">
    <source>
        <dbReference type="PROSITE" id="PS50937"/>
    </source>
</evidence>
<dbReference type="GO" id="GO:0003700">
    <property type="term" value="F:DNA-binding transcription factor activity"/>
    <property type="evidence" value="ECO:0007669"/>
    <property type="project" value="InterPro"/>
</dbReference>
<dbReference type="OrthoDB" id="9811174at2"/>
<evidence type="ECO:0000313" key="4">
    <source>
        <dbReference type="EMBL" id="OJF72300.1"/>
    </source>
</evidence>
<gene>
    <name evidence="4" type="ORF">A9Q68_01780</name>
</gene>
<evidence type="ECO:0000313" key="5">
    <source>
        <dbReference type="Proteomes" id="UP000182015"/>
    </source>
</evidence>
<dbReference type="InterPro" id="IPR000551">
    <property type="entry name" value="MerR-type_HTH_dom"/>
</dbReference>
<evidence type="ECO:0000256" key="2">
    <source>
        <dbReference type="SAM" id="Coils"/>
    </source>
</evidence>
<reference evidence="5" key="1">
    <citation type="submission" date="2016-06" db="EMBL/GenBank/DDBJ databases">
        <authorList>
            <person name="de Vries S.P.W."/>
            <person name="Hadjirin N.F."/>
            <person name="Lay E.M."/>
            <person name="Zadoks R.N."/>
            <person name="Peacock S.J."/>
            <person name="Parkhill J."/>
            <person name="Grant A.J."/>
            <person name="Mcdougall S."/>
            <person name="Holmes M.A."/>
        </authorList>
    </citation>
    <scope>NUCLEOTIDE SEQUENCE [LARGE SCALE GENOMIC DNA]</scope>
    <source>
        <strain evidence="5">NZ1587</strain>
    </source>
</reference>
<dbReference type="InterPro" id="IPR047057">
    <property type="entry name" value="MerR_fam"/>
</dbReference>
<name>A0A1L8MNF3_9STRE</name>